<evidence type="ECO:0000256" key="6">
    <source>
        <dbReference type="ARBA" id="ARBA00022500"/>
    </source>
</evidence>
<keyword evidence="8" id="KW-0472">Membrane</keyword>
<comment type="caution">
    <text evidence="14">The sequence shown here is derived from an EMBL/GenBank/DDBJ whole genome shotgun (WGS) entry which is preliminary data.</text>
</comment>
<dbReference type="InterPro" id="IPR011002">
    <property type="entry name" value="FliG_a-hlx"/>
</dbReference>
<evidence type="ECO:0000256" key="4">
    <source>
        <dbReference type="ARBA" id="ARBA00021870"/>
    </source>
</evidence>
<dbReference type="Gene3D" id="1.10.220.30">
    <property type="match status" value="3"/>
</dbReference>
<evidence type="ECO:0000313" key="15">
    <source>
        <dbReference type="Proteomes" id="UP000437736"/>
    </source>
</evidence>
<evidence type="ECO:0000259" key="13">
    <source>
        <dbReference type="Pfam" id="PF14842"/>
    </source>
</evidence>
<dbReference type="Proteomes" id="UP000437736">
    <property type="component" value="Unassembled WGS sequence"/>
</dbReference>
<dbReference type="InterPro" id="IPR023087">
    <property type="entry name" value="Flg_Motor_Flig_C"/>
</dbReference>
<evidence type="ECO:0000256" key="3">
    <source>
        <dbReference type="ARBA" id="ARBA00010299"/>
    </source>
</evidence>
<dbReference type="SUPFAM" id="SSF48029">
    <property type="entry name" value="FliG"/>
    <property type="match status" value="2"/>
</dbReference>
<feature type="compositionally biased region" description="Basic and acidic residues" evidence="10">
    <location>
        <begin position="44"/>
        <end position="53"/>
    </location>
</feature>
<keyword evidence="15" id="KW-1185">Reference proteome</keyword>
<sequence>MPWPAVARWTSPAPFGPPTQPGTLRRRPYQEAGPPRGPARAGSRKGERREIRAIRFSRPIDGADAAPRARRRGPGPTIDCHGWQGEAHATECPLPSRSGGAPPGTVALSGGTAGAQARLSGRRKCAVALTALGVEGATEVLRLMSAAEVDELTAALVEVGSVTVMERDLVMGTMDRSLLARRPVDGTRFARQALVGALGSEEATAVLNRVASPTLPRFDVLARLEPAEIARLLAGQGHQVAAVVLAHLPADLAGVVLAELPAEHRPAVIERLVDLRNVPDQVLDQLEASIAAALGDLPEARADGVDGVALVVEMIARGGRQVERVLIDDLEKLDPELAARVRDSMFMFEDLMKLADRDLQTLLREVDRKDLTMALRGVKPAFQTRIFDNVSSRLRGAIEEDLEGLGPQPRKEVEAARASIVSATRQLADQGKINIFYGADEGEELI</sequence>
<keyword evidence="9" id="KW-0975">Bacterial flagellum</keyword>
<dbReference type="InterPro" id="IPR000090">
    <property type="entry name" value="Flg_Motor_Flig"/>
</dbReference>
<evidence type="ECO:0000256" key="7">
    <source>
        <dbReference type="ARBA" id="ARBA00022779"/>
    </source>
</evidence>
<dbReference type="PRINTS" id="PR00954">
    <property type="entry name" value="FLGMOTORFLIG"/>
</dbReference>
<evidence type="ECO:0000256" key="10">
    <source>
        <dbReference type="SAM" id="MobiDB-lite"/>
    </source>
</evidence>
<feature type="domain" description="Flagellar motor switch protein FliG C-terminal" evidence="11">
    <location>
        <begin position="329"/>
        <end position="435"/>
    </location>
</feature>
<evidence type="ECO:0000259" key="12">
    <source>
        <dbReference type="Pfam" id="PF14841"/>
    </source>
</evidence>
<gene>
    <name evidence="14" type="ORF">GHK86_10435</name>
</gene>
<evidence type="ECO:0000256" key="8">
    <source>
        <dbReference type="ARBA" id="ARBA00023136"/>
    </source>
</evidence>
<evidence type="ECO:0000256" key="1">
    <source>
        <dbReference type="ARBA" id="ARBA00004117"/>
    </source>
</evidence>
<dbReference type="Pfam" id="PF14842">
    <property type="entry name" value="FliG_N"/>
    <property type="match status" value="1"/>
</dbReference>
<reference evidence="14 15" key="1">
    <citation type="submission" date="2019-11" db="EMBL/GenBank/DDBJ databases">
        <title>Acidiferrimicrobium australis gen. nov., sp. nov., an acidophilic and obligately heterotrophic, member of the Actinobacteria that catalyses dissimilatory oxido- reduction of iron isolated from metal-rich acidic water in Chile.</title>
        <authorList>
            <person name="Gonzalez D."/>
            <person name="Huber K."/>
            <person name="Hedrich S."/>
            <person name="Rojas-Villalobos C."/>
            <person name="Quatrini R."/>
            <person name="Dinamarca M.A."/>
            <person name="Schwarz A."/>
            <person name="Canales C."/>
            <person name="Nancucheo I."/>
        </authorList>
    </citation>
    <scope>NUCLEOTIDE SEQUENCE [LARGE SCALE GENOMIC DNA]</scope>
    <source>
        <strain evidence="14 15">USS-CCA1</strain>
    </source>
</reference>
<evidence type="ECO:0000256" key="9">
    <source>
        <dbReference type="ARBA" id="ARBA00023143"/>
    </source>
</evidence>
<dbReference type="Pfam" id="PF14841">
    <property type="entry name" value="FliG_M"/>
    <property type="match status" value="1"/>
</dbReference>
<dbReference type="Pfam" id="PF01706">
    <property type="entry name" value="FliG_C"/>
    <property type="match status" value="1"/>
</dbReference>
<comment type="similarity">
    <text evidence="3">Belongs to the FliG family.</text>
</comment>
<keyword evidence="6" id="KW-0145">Chemotaxis</keyword>
<evidence type="ECO:0000259" key="11">
    <source>
        <dbReference type="Pfam" id="PF01706"/>
    </source>
</evidence>
<comment type="subcellular location">
    <subcellularLocation>
        <location evidence="1">Bacterial flagellum basal body</location>
    </subcellularLocation>
    <subcellularLocation>
        <location evidence="2">Cell membrane</location>
        <topology evidence="2">Peripheral membrane protein</topology>
        <orientation evidence="2">Cytoplasmic side</orientation>
    </subcellularLocation>
</comment>
<accession>A0ABW9QTG6</accession>
<feature type="domain" description="Flagellar motor switch protein FliG middle" evidence="12">
    <location>
        <begin position="226"/>
        <end position="296"/>
    </location>
</feature>
<name>A0ABW9QTG6_9ACTN</name>
<evidence type="ECO:0000256" key="5">
    <source>
        <dbReference type="ARBA" id="ARBA00022475"/>
    </source>
</evidence>
<keyword evidence="5" id="KW-1003">Cell membrane</keyword>
<dbReference type="EMBL" id="WJHE01000497">
    <property type="protein sequence ID" value="MST33134.1"/>
    <property type="molecule type" value="Genomic_DNA"/>
</dbReference>
<feature type="region of interest" description="Disordered" evidence="10">
    <location>
        <begin position="1"/>
        <end position="83"/>
    </location>
</feature>
<evidence type="ECO:0000313" key="14">
    <source>
        <dbReference type="EMBL" id="MST33134.1"/>
    </source>
</evidence>
<feature type="domain" description="Flagellar motor switch protein FliG N-terminal" evidence="13">
    <location>
        <begin position="119"/>
        <end position="213"/>
    </location>
</feature>
<keyword evidence="7" id="KW-0283">Flagellar rotation</keyword>
<evidence type="ECO:0000256" key="2">
    <source>
        <dbReference type="ARBA" id="ARBA00004413"/>
    </source>
</evidence>
<organism evidence="14 15">
    <name type="scientific">Acidiferrimicrobium australe</name>
    <dbReference type="NCBI Taxonomy" id="2664430"/>
    <lineage>
        <taxon>Bacteria</taxon>
        <taxon>Bacillati</taxon>
        <taxon>Actinomycetota</taxon>
        <taxon>Acidimicrobiia</taxon>
        <taxon>Acidimicrobiales</taxon>
        <taxon>Acidimicrobiaceae</taxon>
        <taxon>Acidiferrimicrobium</taxon>
    </lineage>
</organism>
<dbReference type="InterPro" id="IPR028263">
    <property type="entry name" value="FliG_N"/>
</dbReference>
<dbReference type="InterPro" id="IPR032779">
    <property type="entry name" value="FliG_M"/>
</dbReference>
<dbReference type="PANTHER" id="PTHR30534:SF0">
    <property type="entry name" value="FLAGELLAR MOTOR SWITCH PROTEIN FLIG"/>
    <property type="match status" value="1"/>
</dbReference>
<dbReference type="PANTHER" id="PTHR30534">
    <property type="entry name" value="FLAGELLAR MOTOR SWITCH PROTEIN FLIG"/>
    <property type="match status" value="1"/>
</dbReference>
<proteinExistence type="inferred from homology"/>
<protein>
    <recommendedName>
        <fullName evidence="4">Flagellar motor switch protein FliG</fullName>
    </recommendedName>
</protein>